<evidence type="ECO:0000313" key="3">
    <source>
        <dbReference type="Proteomes" id="UP000199607"/>
    </source>
</evidence>
<organism evidence="2 3">
    <name type="scientific">Halogranum rubrum</name>
    <dbReference type="NCBI Taxonomy" id="553466"/>
    <lineage>
        <taxon>Archaea</taxon>
        <taxon>Methanobacteriati</taxon>
        <taxon>Methanobacteriota</taxon>
        <taxon>Stenosarchaea group</taxon>
        <taxon>Halobacteria</taxon>
        <taxon>Halobacteriales</taxon>
        <taxon>Haloferacaceae</taxon>
    </lineage>
</organism>
<proteinExistence type="predicted"/>
<dbReference type="InterPro" id="IPR012347">
    <property type="entry name" value="Ferritin-like"/>
</dbReference>
<dbReference type="PROSITE" id="PS51318">
    <property type="entry name" value="TAT"/>
    <property type="match status" value="1"/>
</dbReference>
<dbReference type="InterPro" id="IPR009078">
    <property type="entry name" value="Ferritin-like_SF"/>
</dbReference>
<dbReference type="SUPFAM" id="SSF47240">
    <property type="entry name" value="Ferritin-like"/>
    <property type="match status" value="1"/>
</dbReference>
<dbReference type="Gene3D" id="1.20.1260.10">
    <property type="match status" value="1"/>
</dbReference>
<dbReference type="InterPro" id="IPR006311">
    <property type="entry name" value="TAT_signal"/>
</dbReference>
<gene>
    <name evidence="2" type="ORF">SAMN04487950_0854</name>
</gene>
<dbReference type="AlphaFoldDB" id="A0A1I4C153"/>
<accession>A0A1I4C153</accession>
<feature type="compositionally biased region" description="Basic and acidic residues" evidence="1">
    <location>
        <begin position="13"/>
        <end position="29"/>
    </location>
</feature>
<feature type="region of interest" description="Disordered" evidence="1">
    <location>
        <begin position="51"/>
        <end position="87"/>
    </location>
</feature>
<keyword evidence="3" id="KW-1185">Reference proteome</keyword>
<feature type="region of interest" description="Disordered" evidence="1">
    <location>
        <begin position="1"/>
        <end position="29"/>
    </location>
</feature>
<protein>
    <submittedName>
        <fullName evidence="2">Ferritin-like domain-containing protein</fullName>
    </submittedName>
</protein>
<dbReference type="Pfam" id="PF13668">
    <property type="entry name" value="Ferritin_2"/>
    <property type="match status" value="1"/>
</dbReference>
<evidence type="ECO:0000313" key="2">
    <source>
        <dbReference type="EMBL" id="SFK73926.1"/>
    </source>
</evidence>
<feature type="compositionally biased region" description="Acidic residues" evidence="1">
    <location>
        <begin position="62"/>
        <end position="72"/>
    </location>
</feature>
<evidence type="ECO:0000256" key="1">
    <source>
        <dbReference type="SAM" id="MobiDB-lite"/>
    </source>
</evidence>
<dbReference type="STRING" id="553466.SAMN04487950_0854"/>
<name>A0A1I4C153_9EURY</name>
<sequence length="260" mass="27461">MPENDNTDTTGKTADETVRTITETARDHLSSRRTFLAGTAAVGGASLVGSTGTVLADHEGESGESGESEGSGDGDGSSGGMEEKEGPSDLDILNYALTLEHLEAEFYAQGLEDFSDEELMNADILCDRFCMEAREKLPDYVRTVGEHEATHVEQLTAVVEQLGGTPVEAAEYDFGYEDASGFYETASALENTGVAAYAGAAPAIDNKEILSAALSIHSVEARHAGTVNLYSGASPFPDAFDQPKGMEEVVEIASQFIVSE</sequence>
<dbReference type="RefSeq" id="WP_245756845.1">
    <property type="nucleotide sequence ID" value="NZ_FOTC01000001.1"/>
</dbReference>
<dbReference type="EMBL" id="FOTC01000001">
    <property type="protein sequence ID" value="SFK73926.1"/>
    <property type="molecule type" value="Genomic_DNA"/>
</dbReference>
<reference evidence="3" key="1">
    <citation type="submission" date="2016-10" db="EMBL/GenBank/DDBJ databases">
        <authorList>
            <person name="Varghese N."/>
            <person name="Submissions S."/>
        </authorList>
    </citation>
    <scope>NUCLEOTIDE SEQUENCE [LARGE SCALE GENOMIC DNA]</scope>
    <source>
        <strain evidence="3">CGMCC 1.7738</strain>
    </source>
</reference>
<dbReference type="Proteomes" id="UP000199607">
    <property type="component" value="Unassembled WGS sequence"/>
</dbReference>